<feature type="domain" description="Thioredoxin" evidence="4">
    <location>
        <begin position="1"/>
        <end position="114"/>
    </location>
</feature>
<keyword evidence="3" id="KW-0676">Redox-active center</keyword>
<gene>
    <name evidence="5" type="ORF">F3Y22_tig00002840pilonHSYRG01167</name>
</gene>
<sequence length="179" mass="19951">MAEEGQVIPIPSVEVWNQHFESSKTSNRLVVVDFTASWCGPCRFIAPILAELAKKLPHVTFLKVDVDELTTVAEEWKIEAMPSFIFLKEGQEIDRVVGANKDDLQTPVLADLAKKLPQVLFLKVDVAELKSVAQDWAIEAMLTFIFLKGGSIVDKVVGARKDELQQKIEKHVAAPEQNV</sequence>
<evidence type="ECO:0000313" key="5">
    <source>
        <dbReference type="EMBL" id="KAE8731373.1"/>
    </source>
</evidence>
<organism evidence="5 6">
    <name type="scientific">Hibiscus syriacus</name>
    <name type="common">Rose of Sharon</name>
    <dbReference type="NCBI Taxonomy" id="106335"/>
    <lineage>
        <taxon>Eukaryota</taxon>
        <taxon>Viridiplantae</taxon>
        <taxon>Streptophyta</taxon>
        <taxon>Embryophyta</taxon>
        <taxon>Tracheophyta</taxon>
        <taxon>Spermatophyta</taxon>
        <taxon>Magnoliopsida</taxon>
        <taxon>eudicotyledons</taxon>
        <taxon>Gunneridae</taxon>
        <taxon>Pentapetalae</taxon>
        <taxon>rosids</taxon>
        <taxon>malvids</taxon>
        <taxon>Malvales</taxon>
        <taxon>Malvaceae</taxon>
        <taxon>Malvoideae</taxon>
        <taxon>Hibiscus</taxon>
    </lineage>
</organism>
<evidence type="ECO:0000256" key="1">
    <source>
        <dbReference type="ARBA" id="ARBA00022982"/>
    </source>
</evidence>
<dbReference type="InterPro" id="IPR017937">
    <property type="entry name" value="Thioredoxin_CS"/>
</dbReference>
<comment type="caution">
    <text evidence="5">The sequence shown here is derived from an EMBL/GenBank/DDBJ whole genome shotgun (WGS) entry which is preliminary data.</text>
</comment>
<keyword evidence="6" id="KW-1185">Reference proteome</keyword>
<dbReference type="Pfam" id="PF00085">
    <property type="entry name" value="Thioredoxin"/>
    <property type="match status" value="2"/>
</dbReference>
<dbReference type="FunFam" id="3.40.30.10:FF:000245">
    <property type="entry name" value="Thioredoxin"/>
    <property type="match status" value="1"/>
</dbReference>
<dbReference type="InterPro" id="IPR050620">
    <property type="entry name" value="Thioredoxin_H-type-like"/>
</dbReference>
<evidence type="ECO:0000256" key="3">
    <source>
        <dbReference type="ARBA" id="ARBA00023284"/>
    </source>
</evidence>
<dbReference type="Gene3D" id="3.40.30.10">
    <property type="entry name" value="Glutaredoxin"/>
    <property type="match status" value="2"/>
</dbReference>
<name>A0A6A3CQB9_HIBSY</name>
<keyword evidence="1" id="KW-0813">Transport</keyword>
<evidence type="ECO:0000259" key="4">
    <source>
        <dbReference type="PROSITE" id="PS51352"/>
    </source>
</evidence>
<dbReference type="CDD" id="cd02947">
    <property type="entry name" value="TRX_family"/>
    <property type="match status" value="1"/>
</dbReference>
<evidence type="ECO:0000256" key="2">
    <source>
        <dbReference type="ARBA" id="ARBA00023157"/>
    </source>
</evidence>
<keyword evidence="2" id="KW-1015">Disulfide bond</keyword>
<dbReference type="PROSITE" id="PS00194">
    <property type="entry name" value="THIOREDOXIN_1"/>
    <property type="match status" value="1"/>
</dbReference>
<dbReference type="AlphaFoldDB" id="A0A6A3CQB9"/>
<proteinExistence type="predicted"/>
<reference evidence="5" key="1">
    <citation type="submission" date="2019-09" db="EMBL/GenBank/DDBJ databases">
        <title>Draft genome information of white flower Hibiscus syriacus.</title>
        <authorList>
            <person name="Kim Y.-M."/>
        </authorList>
    </citation>
    <scope>NUCLEOTIDE SEQUENCE [LARGE SCALE GENOMIC DNA]</scope>
    <source>
        <strain evidence="5">YM2019G1</strain>
    </source>
</reference>
<keyword evidence="1" id="KW-0249">Electron transport</keyword>
<dbReference type="SUPFAM" id="SSF52833">
    <property type="entry name" value="Thioredoxin-like"/>
    <property type="match status" value="2"/>
</dbReference>
<dbReference type="InterPro" id="IPR036249">
    <property type="entry name" value="Thioredoxin-like_sf"/>
</dbReference>
<dbReference type="EMBL" id="VEPZ02000196">
    <property type="protein sequence ID" value="KAE8731373.1"/>
    <property type="molecule type" value="Genomic_DNA"/>
</dbReference>
<dbReference type="PROSITE" id="PS51352">
    <property type="entry name" value="THIOREDOXIN_2"/>
    <property type="match status" value="1"/>
</dbReference>
<accession>A0A6A3CQB9</accession>
<dbReference type="PRINTS" id="PR00421">
    <property type="entry name" value="THIOREDOXIN"/>
</dbReference>
<dbReference type="PANTHER" id="PTHR10438">
    <property type="entry name" value="THIOREDOXIN"/>
    <property type="match status" value="1"/>
</dbReference>
<protein>
    <submittedName>
        <fullName evidence="5">Thioredoxin H-type</fullName>
    </submittedName>
</protein>
<evidence type="ECO:0000313" key="6">
    <source>
        <dbReference type="Proteomes" id="UP000436088"/>
    </source>
</evidence>
<dbReference type="PANTHER" id="PTHR10438:SF444">
    <property type="entry name" value="THIOREDOXIN H-TYPE 1"/>
    <property type="match status" value="1"/>
</dbReference>
<dbReference type="Proteomes" id="UP000436088">
    <property type="component" value="Unassembled WGS sequence"/>
</dbReference>
<dbReference type="InterPro" id="IPR013766">
    <property type="entry name" value="Thioredoxin_domain"/>
</dbReference>